<gene>
    <name evidence="1" type="ORF">BgAZ_403850</name>
</gene>
<keyword evidence="2" id="KW-1185">Reference proteome</keyword>
<dbReference type="EMBL" id="JAVEPI010000004">
    <property type="protein sequence ID" value="KAK1442355.1"/>
    <property type="molecule type" value="Genomic_DNA"/>
</dbReference>
<evidence type="ECO:0000313" key="1">
    <source>
        <dbReference type="EMBL" id="KAK1442355.1"/>
    </source>
</evidence>
<protein>
    <submittedName>
        <fullName evidence="1">Uncharacterized protein</fullName>
    </submittedName>
</protein>
<dbReference type="AlphaFoldDB" id="A0AAD8LGS9"/>
<evidence type="ECO:0000313" key="2">
    <source>
        <dbReference type="Proteomes" id="UP001230268"/>
    </source>
</evidence>
<name>A0AAD8LGS9_BABGI</name>
<reference evidence="1" key="1">
    <citation type="submission" date="2023-08" db="EMBL/GenBank/DDBJ databases">
        <title>Draft sequence of the Babesia gibsoni genome.</title>
        <authorList>
            <person name="Yamagishi J.Y."/>
            <person name="Xuan X.X."/>
        </authorList>
    </citation>
    <scope>NUCLEOTIDE SEQUENCE</scope>
    <source>
        <strain evidence="1">Azabu</strain>
    </source>
</reference>
<organism evidence="1 2">
    <name type="scientific">Babesia gibsoni</name>
    <dbReference type="NCBI Taxonomy" id="33632"/>
    <lineage>
        <taxon>Eukaryota</taxon>
        <taxon>Sar</taxon>
        <taxon>Alveolata</taxon>
        <taxon>Apicomplexa</taxon>
        <taxon>Aconoidasida</taxon>
        <taxon>Piroplasmida</taxon>
        <taxon>Babesiidae</taxon>
        <taxon>Babesia</taxon>
    </lineage>
</organism>
<proteinExistence type="predicted"/>
<sequence>MPYCLVTPCLERGSIAVKTHIDVITAGSRAVYSRERNILSIYGSSGSRSHVLSPAVHLTRESTEIPHEAGHYLVTLTLEHVLQEDFGTAEVTSEDNASIEKNIRVYESLSHGSNAIANIDILSNVSATGESELNTRFAGDFDQIVSFVLSDGGPSRQGTRLFSTEPFVVGFPGLNITQHSVESISLDDSNVTLTWRIGIRIKALRQIDLKLAALGNSSVGECISKCNTLVLRCRRCDQIVEQINNAVVVPLPSEFYTTTIGSTFCEECEPHLTLSSPTLAESHSLVYEGEEVVTLYKPDRVNESGRTVGCESCSTPLGTFSDCSHKFVSYRKCCVAGLRDDTTRDIYWRHSPEIQSIESLQYAKGIKILVAADGLSGLLSHPQKYLPCIEIIKVTSSPDTLVIAKGTVFEASRILWRWATCTDKAVPENLPEEHVKHLIRIIKYFSQEPDPVAGYTPSLLVAV</sequence>
<dbReference type="Proteomes" id="UP001230268">
    <property type="component" value="Unassembled WGS sequence"/>
</dbReference>
<comment type="caution">
    <text evidence="1">The sequence shown here is derived from an EMBL/GenBank/DDBJ whole genome shotgun (WGS) entry which is preliminary data.</text>
</comment>
<accession>A0AAD8LGS9</accession>